<evidence type="ECO:0000313" key="1">
    <source>
        <dbReference type="EMBL" id="SNS63145.1"/>
    </source>
</evidence>
<protein>
    <recommendedName>
        <fullName evidence="3">DUF1349 domain-containing protein</fullName>
    </recommendedName>
</protein>
<dbReference type="Pfam" id="PF07081">
    <property type="entry name" value="DUF1349"/>
    <property type="match status" value="1"/>
</dbReference>
<proteinExistence type="predicted"/>
<dbReference type="Proteomes" id="UP000198440">
    <property type="component" value="Unassembled WGS sequence"/>
</dbReference>
<evidence type="ECO:0008006" key="3">
    <source>
        <dbReference type="Google" id="ProtNLM"/>
    </source>
</evidence>
<dbReference type="InterPro" id="IPR009784">
    <property type="entry name" value="DUF1349"/>
</dbReference>
<dbReference type="AlphaFoldDB" id="A0A239G2G2"/>
<dbReference type="EMBL" id="FZON01000023">
    <property type="protein sequence ID" value="SNS63145.1"/>
    <property type="molecule type" value="Genomic_DNA"/>
</dbReference>
<dbReference type="PANTHER" id="PTHR35332:SF2">
    <property type="entry name" value="REGULATION OF ENOLASE PROTEIN 1"/>
    <property type="match status" value="1"/>
</dbReference>
<evidence type="ECO:0000313" key="2">
    <source>
        <dbReference type="Proteomes" id="UP000198440"/>
    </source>
</evidence>
<dbReference type="Gene3D" id="2.60.120.200">
    <property type="match status" value="1"/>
</dbReference>
<gene>
    <name evidence="1" type="ORF">SAMN04488078_102368</name>
</gene>
<reference evidence="1 2" key="1">
    <citation type="submission" date="2017-06" db="EMBL/GenBank/DDBJ databases">
        <authorList>
            <person name="Kim H.J."/>
            <person name="Triplett B.A."/>
        </authorList>
    </citation>
    <scope>NUCLEOTIDE SEQUENCE [LARGE SCALE GENOMIC DNA]</scope>
    <source>
        <strain evidence="1 2">DSM 11445</strain>
    </source>
</reference>
<organism evidence="1 2">
    <name type="scientific">Antarctobacter heliothermus</name>
    <dbReference type="NCBI Taxonomy" id="74033"/>
    <lineage>
        <taxon>Bacteria</taxon>
        <taxon>Pseudomonadati</taxon>
        <taxon>Pseudomonadota</taxon>
        <taxon>Alphaproteobacteria</taxon>
        <taxon>Rhodobacterales</taxon>
        <taxon>Roseobacteraceae</taxon>
        <taxon>Antarctobacter</taxon>
    </lineage>
</organism>
<dbReference type="InterPro" id="IPR015987">
    <property type="entry name" value="UCP022704"/>
</dbReference>
<dbReference type="PIRSF" id="PIRSF022704">
    <property type="entry name" value="UCP022704"/>
    <property type="match status" value="1"/>
</dbReference>
<dbReference type="InterPro" id="IPR013320">
    <property type="entry name" value="ConA-like_dom_sf"/>
</dbReference>
<dbReference type="PANTHER" id="PTHR35332">
    <property type="entry name" value="REGULATION OF ENOLASE PROTEIN 1"/>
    <property type="match status" value="1"/>
</dbReference>
<name>A0A239G2G2_9RHOB</name>
<dbReference type="SUPFAM" id="SSF49899">
    <property type="entry name" value="Concanavalin A-like lectins/glucanases"/>
    <property type="match status" value="1"/>
</dbReference>
<accession>A0A239G2G2</accession>
<sequence length="198" mass="22683">MNGSCKMYDELEWRSPPPEWRVEGDRLTVITGKDTDFWNKTFYGFTRKDGHLFCREVEGDFSAEVVLHATFDTLYDQLGLMVRADDEHWLKTGLEYSDNQAQLSTVLTRDGWSDWATSVAPIEDVKAGLRIRLTRHGEVLRVQRQDRNGKWHLTRLGYLGLPSKTQVGLMCCSPERAGFRATFSDFQLGPAIPRDLHG</sequence>